<accession>A0A316JUM9</accession>
<dbReference type="AlphaFoldDB" id="A0A316JUM9"/>
<keyword evidence="2" id="KW-1185">Reference proteome</keyword>
<dbReference type="Proteomes" id="UP000245865">
    <property type="component" value="Unassembled WGS sequence"/>
</dbReference>
<sequence>MSKPEFTPGPWSFRQNRNCSLDFFGEGGQRLVLGNTFLINQDANAHLIAAAPSLYRCLAEVRKWMDTDEFGPWEAAFCAEIDAVLAKARGETHPSGGDRHGE</sequence>
<dbReference type="EMBL" id="QGDB01000002">
    <property type="protein sequence ID" value="PWL18870.1"/>
    <property type="molecule type" value="Genomic_DNA"/>
</dbReference>
<organism evidence="1 2">
    <name type="scientific">Falsochrobactrum shanghaiense</name>
    <dbReference type="NCBI Taxonomy" id="2201899"/>
    <lineage>
        <taxon>Bacteria</taxon>
        <taxon>Pseudomonadati</taxon>
        <taxon>Pseudomonadota</taxon>
        <taxon>Alphaproteobacteria</taxon>
        <taxon>Hyphomicrobiales</taxon>
        <taxon>Brucellaceae</taxon>
        <taxon>Falsochrobactrum</taxon>
    </lineage>
</organism>
<evidence type="ECO:0000313" key="1">
    <source>
        <dbReference type="EMBL" id="PWL18870.1"/>
    </source>
</evidence>
<reference evidence="1 2" key="1">
    <citation type="submission" date="2018-05" db="EMBL/GenBank/DDBJ databases">
        <title>Comparative genomic sequence analysis between strain HN4 and CCM 8460T (Falsochrobactrum ovis) will provide more evidence to prove that HN4 is a new species of Falsochrobactrum.</title>
        <authorList>
            <person name="Lyu W."/>
            <person name="Sun L."/>
            <person name="Yao L."/>
        </authorList>
    </citation>
    <scope>NUCLEOTIDE SEQUENCE [LARGE SCALE GENOMIC DNA]</scope>
    <source>
        <strain evidence="1 2">HN4</strain>
    </source>
</reference>
<dbReference type="RefSeq" id="WP_109705764.1">
    <property type="nucleotide sequence ID" value="NZ_QGDB01000002.1"/>
</dbReference>
<gene>
    <name evidence="1" type="ORF">DKP76_07360</name>
</gene>
<proteinExistence type="predicted"/>
<protein>
    <submittedName>
        <fullName evidence="1">Uncharacterized protein</fullName>
    </submittedName>
</protein>
<dbReference type="OrthoDB" id="7226352at2"/>
<comment type="caution">
    <text evidence="1">The sequence shown here is derived from an EMBL/GenBank/DDBJ whole genome shotgun (WGS) entry which is preliminary data.</text>
</comment>
<evidence type="ECO:0000313" key="2">
    <source>
        <dbReference type="Proteomes" id="UP000245865"/>
    </source>
</evidence>
<name>A0A316JUM9_9HYPH</name>